<evidence type="ECO:0000259" key="3">
    <source>
        <dbReference type="Pfam" id="PF17101"/>
    </source>
</evidence>
<dbReference type="AlphaFoldDB" id="A0AAD7IPW6"/>
<organism evidence="5 6">
    <name type="scientific">Mycena maculata</name>
    <dbReference type="NCBI Taxonomy" id="230809"/>
    <lineage>
        <taxon>Eukaryota</taxon>
        <taxon>Fungi</taxon>
        <taxon>Dikarya</taxon>
        <taxon>Basidiomycota</taxon>
        <taxon>Agaricomycotina</taxon>
        <taxon>Agaricomycetes</taxon>
        <taxon>Agaricomycetidae</taxon>
        <taxon>Agaricales</taxon>
        <taxon>Marasmiineae</taxon>
        <taxon>Mycenaceae</taxon>
        <taxon>Mycena</taxon>
    </lineage>
</organism>
<dbReference type="InterPro" id="IPR047141">
    <property type="entry name" value="Stealth"/>
</dbReference>
<feature type="transmembrane region" description="Helical" evidence="2">
    <location>
        <begin position="44"/>
        <end position="63"/>
    </location>
</feature>
<feature type="domain" description="Stealth protein CR1 conserved region 1" evidence="3">
    <location>
        <begin position="159"/>
        <end position="177"/>
    </location>
</feature>
<evidence type="ECO:0008006" key="7">
    <source>
        <dbReference type="Google" id="ProtNLM"/>
    </source>
</evidence>
<dbReference type="InterPro" id="IPR031358">
    <property type="entry name" value="Stealth_CR1"/>
</dbReference>
<accession>A0AAD7IPW6</accession>
<evidence type="ECO:0000256" key="1">
    <source>
        <dbReference type="ARBA" id="ARBA00022679"/>
    </source>
</evidence>
<evidence type="ECO:0000313" key="6">
    <source>
        <dbReference type="Proteomes" id="UP001215280"/>
    </source>
</evidence>
<dbReference type="Pfam" id="PF17101">
    <property type="entry name" value="Stealth_CR1"/>
    <property type="match status" value="1"/>
</dbReference>
<feature type="domain" description="Stealth protein CR3 conserved region 3" evidence="4">
    <location>
        <begin position="397"/>
        <end position="450"/>
    </location>
</feature>
<dbReference type="PANTHER" id="PTHR24045">
    <property type="match status" value="1"/>
</dbReference>
<dbReference type="InterPro" id="IPR031357">
    <property type="entry name" value="Stealth_CR3"/>
</dbReference>
<keyword evidence="2" id="KW-0472">Membrane</keyword>
<dbReference type="Pfam" id="PF17102">
    <property type="entry name" value="Stealth_CR3"/>
    <property type="match status" value="1"/>
</dbReference>
<protein>
    <recommendedName>
        <fullName evidence="7">Stealth protein CR3 conserved region 3 domain-containing protein</fullName>
    </recommendedName>
</protein>
<name>A0AAD7IPW6_9AGAR</name>
<evidence type="ECO:0000256" key="2">
    <source>
        <dbReference type="SAM" id="Phobius"/>
    </source>
</evidence>
<dbReference type="GO" id="GO:0005794">
    <property type="term" value="C:Golgi apparatus"/>
    <property type="evidence" value="ECO:0007669"/>
    <property type="project" value="TreeGrafter"/>
</dbReference>
<keyword evidence="2" id="KW-0812">Transmembrane</keyword>
<evidence type="ECO:0000259" key="4">
    <source>
        <dbReference type="Pfam" id="PF17102"/>
    </source>
</evidence>
<reference evidence="5" key="1">
    <citation type="submission" date="2023-03" db="EMBL/GenBank/DDBJ databases">
        <title>Massive genome expansion in bonnet fungi (Mycena s.s.) driven by repeated elements and novel gene families across ecological guilds.</title>
        <authorList>
            <consortium name="Lawrence Berkeley National Laboratory"/>
            <person name="Harder C.B."/>
            <person name="Miyauchi S."/>
            <person name="Viragh M."/>
            <person name="Kuo A."/>
            <person name="Thoen E."/>
            <person name="Andreopoulos B."/>
            <person name="Lu D."/>
            <person name="Skrede I."/>
            <person name="Drula E."/>
            <person name="Henrissat B."/>
            <person name="Morin E."/>
            <person name="Kohler A."/>
            <person name="Barry K."/>
            <person name="LaButti K."/>
            <person name="Morin E."/>
            <person name="Salamov A."/>
            <person name="Lipzen A."/>
            <person name="Mereny Z."/>
            <person name="Hegedus B."/>
            <person name="Baldrian P."/>
            <person name="Stursova M."/>
            <person name="Weitz H."/>
            <person name="Taylor A."/>
            <person name="Grigoriev I.V."/>
            <person name="Nagy L.G."/>
            <person name="Martin F."/>
            <person name="Kauserud H."/>
        </authorList>
    </citation>
    <scope>NUCLEOTIDE SEQUENCE</scope>
    <source>
        <strain evidence="5">CBHHK188m</strain>
    </source>
</reference>
<dbReference type="EMBL" id="JARJLG010000092">
    <property type="protein sequence ID" value="KAJ7747945.1"/>
    <property type="molecule type" value="Genomic_DNA"/>
</dbReference>
<keyword evidence="2" id="KW-1133">Transmembrane helix</keyword>
<keyword evidence="6" id="KW-1185">Reference proteome</keyword>
<dbReference type="PANTHER" id="PTHR24045:SF0">
    <property type="entry name" value="N-ACETYLGLUCOSAMINE-1-PHOSPHOTRANSFERASE SUBUNITS ALPHA_BETA"/>
    <property type="match status" value="1"/>
</dbReference>
<keyword evidence="1" id="KW-0808">Transferase</keyword>
<sequence>MFSLRFLPPGSMMKLAFSTRKSFLYRPLGGNAHFRNLLFNRFRFIAVFLIVLSSLTTISFIIIQQPYESELDIPTSPLAIPPVPPEPSAPEIAPPVPEFVGSSVYHPFVLPPSSKYLADQTVRSIKAHKSISDECLDRWVATGQWEAPCTENMVDDAMIDLVYTWVNGSDPLHEKARMELEGATNYNPAEARFREHDELRYSLRAAHDATAGWLDTIVHIVTPDVPHPDTETQDALNTTSADQRRLGLVPQWLDIRRAFNGSDGEPPIILHHDSQVFRLTGRPGATLTPADATDWLGKVLPSFNSHAIESQLAHLDPGMVADNIVALNDDQFLMMPLPPSAFHSTLYGPVFRMQSNFRVGGDASGNADGGGEWRSLGWASHLMSQRFGDRKRPYMQHNARALSLPLMHEMSLAFGSYFAATPLSQFRGSHNASEELEVNTIFMATHYVIERHREALLWSWVVAKWGGRLGVLDRDQKKRMWRELGGREGDTLQLQQEAKRSTKADIDFNLWMAGVQSPTSPNSQVMGNTIYSWVSMDGFSASFLKLADVTTIKRRECIGEETELAWDMFLRLAQKDITCGDDVIATLMHASPSGLSVFLPPPSTQPSSDLDPIILPLEMPAEAPPLPPNPRAFAVRLFMRYAYVIGSSTQSFITPKSARQAATLLGNVSRRKDVLMCINDDLVDNQVVAGDKVMRDWFRRRWPNKLQYEM</sequence>
<evidence type="ECO:0000313" key="5">
    <source>
        <dbReference type="EMBL" id="KAJ7747945.1"/>
    </source>
</evidence>
<comment type="caution">
    <text evidence="5">The sequence shown here is derived from an EMBL/GenBank/DDBJ whole genome shotgun (WGS) entry which is preliminary data.</text>
</comment>
<proteinExistence type="predicted"/>
<dbReference type="GO" id="GO:0046835">
    <property type="term" value="P:carbohydrate phosphorylation"/>
    <property type="evidence" value="ECO:0007669"/>
    <property type="project" value="TreeGrafter"/>
</dbReference>
<gene>
    <name evidence="5" type="ORF">DFH07DRAFT_574174</name>
</gene>
<dbReference type="Proteomes" id="UP001215280">
    <property type="component" value="Unassembled WGS sequence"/>
</dbReference>
<dbReference type="GO" id="GO:0003976">
    <property type="term" value="F:UDP-N-acetylglucosamine-lysosomal-enzyme N-acetylglucosaminephosphotransferase activity"/>
    <property type="evidence" value="ECO:0007669"/>
    <property type="project" value="TreeGrafter"/>
</dbReference>